<gene>
    <name evidence="1" type="ORF">M9H77_27776</name>
</gene>
<sequence length="176" mass="19261">MRSQNPTIGEDREGPMVPEGVEKKHSEGCLVDFPTWSVSFKRKRSDRRKRINYIPTADPFWTKMILEMTPEDMVESFVINNVRSDPLRLGANDSLAAPNLEGSTVRVDDAQVGDQSGVENTDTRDSTTWSSEGSMAGLGLMASESHKAPNSCLPAGMSIVPLRKPFGIVVGPGERP</sequence>
<dbReference type="Proteomes" id="UP001060085">
    <property type="component" value="Linkage Group LG06"/>
</dbReference>
<comment type="caution">
    <text evidence="1">The sequence shown here is derived from an EMBL/GenBank/DDBJ whole genome shotgun (WGS) entry which is preliminary data.</text>
</comment>
<reference evidence="2" key="1">
    <citation type="journal article" date="2023" name="Nat. Plants">
        <title>Single-cell RNA sequencing provides a high-resolution roadmap for understanding the multicellular compartmentation of specialized metabolism.</title>
        <authorList>
            <person name="Sun S."/>
            <person name="Shen X."/>
            <person name="Li Y."/>
            <person name="Li Y."/>
            <person name="Wang S."/>
            <person name="Li R."/>
            <person name="Zhang H."/>
            <person name="Shen G."/>
            <person name="Guo B."/>
            <person name="Wei J."/>
            <person name="Xu J."/>
            <person name="St-Pierre B."/>
            <person name="Chen S."/>
            <person name="Sun C."/>
        </authorList>
    </citation>
    <scope>NUCLEOTIDE SEQUENCE [LARGE SCALE GENOMIC DNA]</scope>
</reference>
<dbReference type="EMBL" id="CM044706">
    <property type="protein sequence ID" value="KAI5658983.1"/>
    <property type="molecule type" value="Genomic_DNA"/>
</dbReference>
<proteinExistence type="predicted"/>
<evidence type="ECO:0000313" key="2">
    <source>
        <dbReference type="Proteomes" id="UP001060085"/>
    </source>
</evidence>
<organism evidence="1 2">
    <name type="scientific">Catharanthus roseus</name>
    <name type="common">Madagascar periwinkle</name>
    <name type="synonym">Vinca rosea</name>
    <dbReference type="NCBI Taxonomy" id="4058"/>
    <lineage>
        <taxon>Eukaryota</taxon>
        <taxon>Viridiplantae</taxon>
        <taxon>Streptophyta</taxon>
        <taxon>Embryophyta</taxon>
        <taxon>Tracheophyta</taxon>
        <taxon>Spermatophyta</taxon>
        <taxon>Magnoliopsida</taxon>
        <taxon>eudicotyledons</taxon>
        <taxon>Gunneridae</taxon>
        <taxon>Pentapetalae</taxon>
        <taxon>asterids</taxon>
        <taxon>lamiids</taxon>
        <taxon>Gentianales</taxon>
        <taxon>Apocynaceae</taxon>
        <taxon>Rauvolfioideae</taxon>
        <taxon>Vinceae</taxon>
        <taxon>Catharanthinae</taxon>
        <taxon>Catharanthus</taxon>
    </lineage>
</organism>
<protein>
    <submittedName>
        <fullName evidence="1">Uncharacterized protein</fullName>
    </submittedName>
</protein>
<accession>A0ACC0AG67</accession>
<evidence type="ECO:0000313" key="1">
    <source>
        <dbReference type="EMBL" id="KAI5658983.1"/>
    </source>
</evidence>
<name>A0ACC0AG67_CATRO</name>
<keyword evidence="2" id="KW-1185">Reference proteome</keyword>